<sequence>MTRKMLPAGRGVAVARTLARRGLIRRRCATALLLVAMSGSAYAAQQDLLKPAQLIADGSLPAATRAANEYVARQYATFWNTGDDALARAALAKNFIDKTPPEGRRQGPEGAILASRAFRQAVPDLRCDVEQMIVAGDRVVSHLHFHGRFTGTFGTRQGKGQNIDFIATDIYQIRGGKITANWHIEDNLTLMKQLGAQ</sequence>
<dbReference type="STRING" id="1463164.KQS06HV_90136"/>
<dbReference type="AlphaFoldDB" id="A0A2A5MIZ7"/>
<name>A0A2A5MIZ7_9ENTR</name>
<dbReference type="Proteomes" id="UP000217648">
    <property type="component" value="Unassembled WGS sequence"/>
</dbReference>
<dbReference type="Pfam" id="PF07366">
    <property type="entry name" value="SnoaL"/>
    <property type="match status" value="1"/>
</dbReference>
<dbReference type="InterPro" id="IPR009959">
    <property type="entry name" value="Cyclase_SnoaL-like"/>
</dbReference>
<dbReference type="GO" id="GO:0030638">
    <property type="term" value="P:polyketide metabolic process"/>
    <property type="evidence" value="ECO:0007669"/>
    <property type="project" value="InterPro"/>
</dbReference>
<keyword evidence="1" id="KW-0732">Signal</keyword>
<proteinExistence type="predicted"/>
<feature type="chain" id="PRO_5012720844" evidence="1">
    <location>
        <begin position="44"/>
        <end position="197"/>
    </location>
</feature>
<reference evidence="2 3" key="1">
    <citation type="submission" date="2017-09" db="EMBL/GenBank/DDBJ databases">
        <title>Mdr eskape-Ghana.</title>
        <authorList>
            <person name="Agyepong N."/>
            <person name="Janice J."/>
            <person name="Samuelsen O."/>
            <person name="Owusu-Ofori A."/>
            <person name="Sundsfjord A."/>
            <person name="Essack S."/>
            <person name="Pedersen T."/>
        </authorList>
    </citation>
    <scope>NUCLEOTIDE SEQUENCE [LARGE SCALE GENOMIC DNA]</scope>
    <source>
        <strain evidence="2 3">46</strain>
    </source>
</reference>
<evidence type="ECO:0000313" key="2">
    <source>
        <dbReference type="EMBL" id="PCM60837.1"/>
    </source>
</evidence>
<feature type="signal peptide" evidence="1">
    <location>
        <begin position="1"/>
        <end position="43"/>
    </location>
</feature>
<evidence type="ECO:0000313" key="3">
    <source>
        <dbReference type="Proteomes" id="UP000217648"/>
    </source>
</evidence>
<evidence type="ECO:0000256" key="1">
    <source>
        <dbReference type="SAM" id="SignalP"/>
    </source>
</evidence>
<protein>
    <submittedName>
        <fullName evidence="2">Ester cyclase</fullName>
    </submittedName>
</protein>
<accession>A0A2A5MIZ7</accession>
<dbReference type="PANTHER" id="PTHR38436">
    <property type="entry name" value="POLYKETIDE CYCLASE SNOAL-LIKE DOMAIN"/>
    <property type="match status" value="1"/>
</dbReference>
<comment type="caution">
    <text evidence="2">The sequence shown here is derived from an EMBL/GenBank/DDBJ whole genome shotgun (WGS) entry which is preliminary data.</text>
</comment>
<gene>
    <name evidence="2" type="ORF">CP911_15145</name>
</gene>
<dbReference type="SUPFAM" id="SSF54427">
    <property type="entry name" value="NTF2-like"/>
    <property type="match status" value="1"/>
</dbReference>
<dbReference type="PANTHER" id="PTHR38436:SF1">
    <property type="entry name" value="ESTER CYCLASE"/>
    <property type="match status" value="1"/>
</dbReference>
<dbReference type="InterPro" id="IPR032710">
    <property type="entry name" value="NTF2-like_dom_sf"/>
</dbReference>
<organism evidence="2 3">
    <name type="scientific">Klebsiella quasipneumoniae</name>
    <dbReference type="NCBI Taxonomy" id="1463165"/>
    <lineage>
        <taxon>Bacteria</taxon>
        <taxon>Pseudomonadati</taxon>
        <taxon>Pseudomonadota</taxon>
        <taxon>Gammaproteobacteria</taxon>
        <taxon>Enterobacterales</taxon>
        <taxon>Enterobacteriaceae</taxon>
        <taxon>Klebsiella/Raoultella group</taxon>
        <taxon>Klebsiella</taxon>
        <taxon>Klebsiella pneumoniae complex</taxon>
    </lineage>
</organism>
<dbReference type="EMBL" id="NXHG01000008">
    <property type="protein sequence ID" value="PCM60837.1"/>
    <property type="molecule type" value="Genomic_DNA"/>
</dbReference>
<dbReference type="RefSeq" id="WP_060657043.1">
    <property type="nucleotide sequence ID" value="NZ_CAAGTL010000009.1"/>
</dbReference>
<dbReference type="Gene3D" id="3.10.450.50">
    <property type="match status" value="1"/>
</dbReference>